<dbReference type="PANTHER" id="PTHR47424">
    <property type="entry name" value="REGULATORY PROTEIN GAL4"/>
    <property type="match status" value="1"/>
</dbReference>
<sequence>MTFARRGSRAAGPSGPNSIAGDSPMAEDQGPANGDGAPFPEAGFTESVQGLSTPQAHSRMLLNSRGDRVFIGGAATISFLQLVRRLVAKQIGPSQFSHNASSERMLEKPTPLSQQLQNPRVDMLESLSFVKCYHSVTQGLLNVLEPLETERAVMELLEPQVTSPHKRATLLLVMAIGAQVKSLESAQTIGIHYFRQAQSLAFEGSLEDASLDLVRCFLLMSFYLLGECRRNTAFLYLGIAGRAAVALGLHSSESCSDASQRSVWTSVCIVESLVNSILGRPVSTTGPGGGLMGNGLCSSTPNSELGITLGITQIISSVVDRIYDKKDPSVAVVQELLQDMDAWASKLPEGFRVAAVKTNANDETPGGIMGNIQVSCLYYFAMTLATRPFLIFHLTAASDGDDEAQTQLVSTCLEAAILLTQTCVDAREMNILPGNMCILKALVFAGGLVLGFETFAKGCKRRMDWEVERAFNAARDLLQYFALQSPQAAHYHEILSLLAKAIDKRRQDVASRRQDRCVSQIFTLQRASDETLIENQDDWRPWIAGEEALVDWDGLDISQWDSFSFTC</sequence>
<comment type="caution">
    <text evidence="6">The sequence shown here is derived from an EMBL/GenBank/DDBJ whole genome shotgun (WGS) entry which is preliminary data.</text>
</comment>
<dbReference type="GO" id="GO:0005634">
    <property type="term" value="C:nucleus"/>
    <property type="evidence" value="ECO:0007669"/>
    <property type="project" value="TreeGrafter"/>
</dbReference>
<evidence type="ECO:0000259" key="5">
    <source>
        <dbReference type="Pfam" id="PF04082"/>
    </source>
</evidence>
<evidence type="ECO:0000256" key="4">
    <source>
        <dbReference type="SAM" id="MobiDB-lite"/>
    </source>
</evidence>
<organism evidence="6 7">
    <name type="scientific">Ophiocordyceps australis</name>
    <dbReference type="NCBI Taxonomy" id="1399860"/>
    <lineage>
        <taxon>Eukaryota</taxon>
        <taxon>Fungi</taxon>
        <taxon>Dikarya</taxon>
        <taxon>Ascomycota</taxon>
        <taxon>Pezizomycotina</taxon>
        <taxon>Sordariomycetes</taxon>
        <taxon>Hypocreomycetidae</taxon>
        <taxon>Hypocreales</taxon>
        <taxon>Ophiocordycipitaceae</taxon>
        <taxon>Ophiocordyceps</taxon>
    </lineage>
</organism>
<dbReference type="GO" id="GO:0000981">
    <property type="term" value="F:DNA-binding transcription factor activity, RNA polymerase II-specific"/>
    <property type="evidence" value="ECO:0007669"/>
    <property type="project" value="TreeGrafter"/>
</dbReference>
<protein>
    <recommendedName>
        <fullName evidence="5">Xylanolytic transcriptional activator regulatory domain-containing protein</fullName>
    </recommendedName>
</protein>
<dbReference type="GO" id="GO:0008270">
    <property type="term" value="F:zinc ion binding"/>
    <property type="evidence" value="ECO:0007669"/>
    <property type="project" value="InterPro"/>
</dbReference>
<keyword evidence="2" id="KW-0804">Transcription</keyword>
<evidence type="ECO:0000256" key="2">
    <source>
        <dbReference type="ARBA" id="ARBA00023163"/>
    </source>
</evidence>
<dbReference type="STRING" id="1399860.A0A2C5Y515"/>
<dbReference type="GO" id="GO:0006351">
    <property type="term" value="P:DNA-templated transcription"/>
    <property type="evidence" value="ECO:0007669"/>
    <property type="project" value="InterPro"/>
</dbReference>
<dbReference type="OrthoDB" id="47007at2759"/>
<dbReference type="InterPro" id="IPR051127">
    <property type="entry name" value="Fungal_SecMet_Regulators"/>
</dbReference>
<feature type="region of interest" description="Disordered" evidence="4">
    <location>
        <begin position="1"/>
        <end position="51"/>
    </location>
</feature>
<gene>
    <name evidence="6" type="ORF">CDD81_6668</name>
</gene>
<dbReference type="AlphaFoldDB" id="A0A2C5Y515"/>
<name>A0A2C5Y515_9HYPO</name>
<dbReference type="InterPro" id="IPR007219">
    <property type="entry name" value="XnlR_reg_dom"/>
</dbReference>
<feature type="domain" description="Xylanolytic transcriptional activator regulatory" evidence="5">
    <location>
        <begin position="163"/>
        <end position="283"/>
    </location>
</feature>
<dbReference type="Pfam" id="PF04082">
    <property type="entry name" value="Fungal_trans"/>
    <property type="match status" value="1"/>
</dbReference>
<reference evidence="6 7" key="1">
    <citation type="submission" date="2017-06" db="EMBL/GenBank/DDBJ databases">
        <title>Ant-infecting Ophiocordyceps genomes reveal a high diversity of potential behavioral manipulation genes and a possible major role for enterotoxins.</title>
        <authorList>
            <person name="De Bekker C."/>
            <person name="Evans H.C."/>
            <person name="Brachmann A."/>
            <person name="Hughes D.P."/>
        </authorList>
    </citation>
    <scope>NUCLEOTIDE SEQUENCE [LARGE SCALE GENOMIC DNA]</scope>
    <source>
        <strain evidence="6 7">Map64</strain>
    </source>
</reference>
<keyword evidence="7" id="KW-1185">Reference proteome</keyword>
<keyword evidence="1" id="KW-0805">Transcription regulation</keyword>
<dbReference type="GO" id="GO:0000978">
    <property type="term" value="F:RNA polymerase II cis-regulatory region sequence-specific DNA binding"/>
    <property type="evidence" value="ECO:0007669"/>
    <property type="project" value="TreeGrafter"/>
</dbReference>
<keyword evidence="3" id="KW-0539">Nucleus</keyword>
<dbReference type="EMBL" id="NJET01000063">
    <property type="protein sequence ID" value="PHH62776.1"/>
    <property type="molecule type" value="Genomic_DNA"/>
</dbReference>
<evidence type="ECO:0000313" key="6">
    <source>
        <dbReference type="EMBL" id="PHH62776.1"/>
    </source>
</evidence>
<dbReference type="GO" id="GO:0000435">
    <property type="term" value="P:positive regulation of transcription from RNA polymerase II promoter by galactose"/>
    <property type="evidence" value="ECO:0007669"/>
    <property type="project" value="TreeGrafter"/>
</dbReference>
<accession>A0A2C5Y515</accession>
<evidence type="ECO:0000256" key="3">
    <source>
        <dbReference type="ARBA" id="ARBA00023242"/>
    </source>
</evidence>
<evidence type="ECO:0000256" key="1">
    <source>
        <dbReference type="ARBA" id="ARBA00023015"/>
    </source>
</evidence>
<dbReference type="PANTHER" id="PTHR47424:SF9">
    <property type="entry name" value="TAH-2"/>
    <property type="match status" value="1"/>
</dbReference>
<dbReference type="CDD" id="cd12148">
    <property type="entry name" value="fungal_TF_MHR"/>
    <property type="match status" value="1"/>
</dbReference>
<evidence type="ECO:0000313" key="7">
    <source>
        <dbReference type="Proteomes" id="UP000226192"/>
    </source>
</evidence>
<dbReference type="Proteomes" id="UP000226192">
    <property type="component" value="Unassembled WGS sequence"/>
</dbReference>
<proteinExistence type="predicted"/>